<gene>
    <name evidence="1" type="ORF">PsorP6_002819</name>
</gene>
<dbReference type="Proteomes" id="UP001163321">
    <property type="component" value="Chromosome 8"/>
</dbReference>
<proteinExistence type="predicted"/>
<evidence type="ECO:0000313" key="2">
    <source>
        <dbReference type="Proteomes" id="UP001163321"/>
    </source>
</evidence>
<sequence>MTTQALEHGIMVTTMIRSKFLKTSNYDDLRRNFYRSYWLLTLVYILASALWIYLTDRLGARAVYGAMFCVLWWGVQLVLVIILTPCDEVIAKVKAMVR</sequence>
<name>A0ACC0VL77_9STRA</name>
<dbReference type="EMBL" id="CM047587">
    <property type="protein sequence ID" value="KAI9906836.1"/>
    <property type="molecule type" value="Genomic_DNA"/>
</dbReference>
<accession>A0ACC0VL77</accession>
<comment type="caution">
    <text evidence="1">The sequence shown here is derived from an EMBL/GenBank/DDBJ whole genome shotgun (WGS) entry which is preliminary data.</text>
</comment>
<evidence type="ECO:0000313" key="1">
    <source>
        <dbReference type="EMBL" id="KAI9906836.1"/>
    </source>
</evidence>
<keyword evidence="2" id="KW-1185">Reference proteome</keyword>
<organism evidence="1 2">
    <name type="scientific">Peronosclerospora sorghi</name>
    <dbReference type="NCBI Taxonomy" id="230839"/>
    <lineage>
        <taxon>Eukaryota</taxon>
        <taxon>Sar</taxon>
        <taxon>Stramenopiles</taxon>
        <taxon>Oomycota</taxon>
        <taxon>Peronosporomycetes</taxon>
        <taxon>Peronosporales</taxon>
        <taxon>Peronosporaceae</taxon>
        <taxon>Peronosclerospora</taxon>
    </lineage>
</organism>
<protein>
    <submittedName>
        <fullName evidence="1">Uncharacterized protein</fullName>
    </submittedName>
</protein>
<reference evidence="1 2" key="1">
    <citation type="journal article" date="2022" name="bioRxiv">
        <title>The genome of the oomycete Peronosclerospora sorghi, a cosmopolitan pathogen of maize and sorghum, is inflated with dispersed pseudogenes.</title>
        <authorList>
            <person name="Fletcher K."/>
            <person name="Martin F."/>
            <person name="Isakeit T."/>
            <person name="Cavanaugh K."/>
            <person name="Magill C."/>
            <person name="Michelmore R."/>
        </authorList>
    </citation>
    <scope>NUCLEOTIDE SEQUENCE [LARGE SCALE GENOMIC DNA]</scope>
    <source>
        <strain evidence="1">P6</strain>
    </source>
</reference>